<reference evidence="5 6" key="1">
    <citation type="journal article" date="2004" name="Extremophiles">
        <title>Halobacillus locisalis sp. nov., a halophilic bacterium isolated from a marine solar saltern of the Yellow Sea in Korea.</title>
        <authorList>
            <person name="Yoon J.H."/>
            <person name="Kang K.H."/>
            <person name="Oh T.K."/>
            <person name="Park Y.H."/>
        </authorList>
    </citation>
    <scope>NUCLEOTIDE SEQUENCE [LARGE SCALE GENOMIC DNA]</scope>
    <source>
        <strain evidence="5 6">KCTC 3788</strain>
    </source>
</reference>
<evidence type="ECO:0000256" key="2">
    <source>
        <dbReference type="ARBA" id="ARBA00023125"/>
    </source>
</evidence>
<dbReference type="AlphaFoldDB" id="A0A838CV65"/>
<dbReference type="EMBL" id="JACEFG010000003">
    <property type="protein sequence ID" value="MBA2175834.1"/>
    <property type="molecule type" value="Genomic_DNA"/>
</dbReference>
<evidence type="ECO:0000313" key="6">
    <source>
        <dbReference type="Proteomes" id="UP000571017"/>
    </source>
</evidence>
<dbReference type="Pfam" id="PF12802">
    <property type="entry name" value="MarR_2"/>
    <property type="match status" value="1"/>
</dbReference>
<dbReference type="SUPFAM" id="SSF46785">
    <property type="entry name" value="Winged helix' DNA-binding domain"/>
    <property type="match status" value="1"/>
</dbReference>
<gene>
    <name evidence="5" type="ORF">H0266_13130</name>
</gene>
<dbReference type="PANTHER" id="PTHR42756">
    <property type="entry name" value="TRANSCRIPTIONAL REGULATOR, MARR"/>
    <property type="match status" value="1"/>
</dbReference>
<evidence type="ECO:0000313" key="5">
    <source>
        <dbReference type="EMBL" id="MBA2175834.1"/>
    </source>
</evidence>
<dbReference type="Gene3D" id="1.10.10.10">
    <property type="entry name" value="Winged helix-like DNA-binding domain superfamily/Winged helix DNA-binding domain"/>
    <property type="match status" value="1"/>
</dbReference>
<dbReference type="PANTHER" id="PTHR42756:SF1">
    <property type="entry name" value="TRANSCRIPTIONAL REPRESSOR OF EMRAB OPERON"/>
    <property type="match status" value="1"/>
</dbReference>
<evidence type="ECO:0000256" key="3">
    <source>
        <dbReference type="ARBA" id="ARBA00023163"/>
    </source>
</evidence>
<dbReference type="InterPro" id="IPR036390">
    <property type="entry name" value="WH_DNA-bd_sf"/>
</dbReference>
<dbReference type="PROSITE" id="PS50995">
    <property type="entry name" value="HTH_MARR_2"/>
    <property type="match status" value="1"/>
</dbReference>
<sequence length="142" mass="16043">MEKVLREFITTLDTSFKRLVEDAMETAGVKNLSVNQIQYIEVIGKLGNPTLSEIASELNITKASATAGVNKLVNLGYAEKNQSNVDKRIYHVSLTQTSEKFIQLEQQALEEYVSFISQSLTKEEEDQFSSTLNKLVKGFYKR</sequence>
<proteinExistence type="predicted"/>
<keyword evidence="1" id="KW-0805">Transcription regulation</keyword>
<dbReference type="Proteomes" id="UP000571017">
    <property type="component" value="Unassembled WGS sequence"/>
</dbReference>
<accession>A0A838CV65</accession>
<comment type="caution">
    <text evidence="5">The sequence shown here is derived from an EMBL/GenBank/DDBJ whole genome shotgun (WGS) entry which is preliminary data.</text>
</comment>
<evidence type="ECO:0000256" key="1">
    <source>
        <dbReference type="ARBA" id="ARBA00023015"/>
    </source>
</evidence>
<feature type="domain" description="HTH marR-type" evidence="4">
    <location>
        <begin position="1"/>
        <end position="137"/>
    </location>
</feature>
<name>A0A838CV65_9BACI</name>
<organism evidence="5 6">
    <name type="scientific">Halobacillus locisalis</name>
    <dbReference type="NCBI Taxonomy" id="220753"/>
    <lineage>
        <taxon>Bacteria</taxon>
        <taxon>Bacillati</taxon>
        <taxon>Bacillota</taxon>
        <taxon>Bacilli</taxon>
        <taxon>Bacillales</taxon>
        <taxon>Bacillaceae</taxon>
        <taxon>Halobacillus</taxon>
    </lineage>
</organism>
<dbReference type="InterPro" id="IPR000835">
    <property type="entry name" value="HTH_MarR-typ"/>
</dbReference>
<dbReference type="GO" id="GO:0003677">
    <property type="term" value="F:DNA binding"/>
    <property type="evidence" value="ECO:0007669"/>
    <property type="project" value="UniProtKB-KW"/>
</dbReference>
<evidence type="ECO:0000259" key="4">
    <source>
        <dbReference type="PROSITE" id="PS50995"/>
    </source>
</evidence>
<protein>
    <submittedName>
        <fullName evidence="5">MarR family transcriptional regulator</fullName>
    </submittedName>
</protein>
<dbReference type="RefSeq" id="WP_181472896.1">
    <property type="nucleotide sequence ID" value="NZ_JACEFG010000003.1"/>
</dbReference>
<dbReference type="SMART" id="SM00347">
    <property type="entry name" value="HTH_MARR"/>
    <property type="match status" value="1"/>
</dbReference>
<keyword evidence="2" id="KW-0238">DNA-binding</keyword>
<dbReference type="GO" id="GO:0003700">
    <property type="term" value="F:DNA-binding transcription factor activity"/>
    <property type="evidence" value="ECO:0007669"/>
    <property type="project" value="InterPro"/>
</dbReference>
<keyword evidence="3" id="KW-0804">Transcription</keyword>
<dbReference type="PRINTS" id="PR00598">
    <property type="entry name" value="HTHMARR"/>
</dbReference>
<dbReference type="InterPro" id="IPR036388">
    <property type="entry name" value="WH-like_DNA-bd_sf"/>
</dbReference>
<keyword evidence="6" id="KW-1185">Reference proteome</keyword>